<evidence type="ECO:0000256" key="1">
    <source>
        <dbReference type="SAM" id="MobiDB-lite"/>
    </source>
</evidence>
<keyword evidence="3" id="KW-1185">Reference proteome</keyword>
<dbReference type="GeneID" id="70190819"/>
<dbReference type="OrthoDB" id="4783413at2759"/>
<proteinExistence type="predicted"/>
<evidence type="ECO:0000313" key="2">
    <source>
        <dbReference type="EMBL" id="KAH7016132.1"/>
    </source>
</evidence>
<protein>
    <submittedName>
        <fullName evidence="2">Uncharacterized protein</fullName>
    </submittedName>
</protein>
<organism evidence="2 3">
    <name type="scientific">Microdochium trichocladiopsis</name>
    <dbReference type="NCBI Taxonomy" id="1682393"/>
    <lineage>
        <taxon>Eukaryota</taxon>
        <taxon>Fungi</taxon>
        <taxon>Dikarya</taxon>
        <taxon>Ascomycota</taxon>
        <taxon>Pezizomycotina</taxon>
        <taxon>Sordariomycetes</taxon>
        <taxon>Xylariomycetidae</taxon>
        <taxon>Xylariales</taxon>
        <taxon>Microdochiaceae</taxon>
        <taxon>Microdochium</taxon>
    </lineage>
</organism>
<gene>
    <name evidence="2" type="ORF">B0I36DRAFT_388864</name>
</gene>
<comment type="caution">
    <text evidence="2">The sequence shown here is derived from an EMBL/GenBank/DDBJ whole genome shotgun (WGS) entry which is preliminary data.</text>
</comment>
<dbReference type="EMBL" id="JAGTJQ010000012">
    <property type="protein sequence ID" value="KAH7016132.1"/>
    <property type="molecule type" value="Genomic_DNA"/>
</dbReference>
<feature type="non-terminal residue" evidence="2">
    <location>
        <position position="1"/>
    </location>
</feature>
<evidence type="ECO:0000313" key="3">
    <source>
        <dbReference type="Proteomes" id="UP000756346"/>
    </source>
</evidence>
<accession>A0A9P9BGK6</accession>
<feature type="region of interest" description="Disordered" evidence="1">
    <location>
        <begin position="106"/>
        <end position="137"/>
    </location>
</feature>
<sequence length="137" mass="15556">MPGPEHTTPRRARPLGTIWWLQKRGLLTADGRTHDNNGQRLFSKAEVFADFNVPKRTGFRWLRAIPEPPQETAESEETSQRGSPSPSPLPKRQCFDHEYYMRRTAHNPLIDNKRGLPPAVANRGSRVGPQGHLLREG</sequence>
<dbReference type="Proteomes" id="UP000756346">
    <property type="component" value="Unassembled WGS sequence"/>
</dbReference>
<reference evidence="2" key="1">
    <citation type="journal article" date="2021" name="Nat. Commun.">
        <title>Genetic determinants of endophytism in the Arabidopsis root mycobiome.</title>
        <authorList>
            <person name="Mesny F."/>
            <person name="Miyauchi S."/>
            <person name="Thiergart T."/>
            <person name="Pickel B."/>
            <person name="Atanasova L."/>
            <person name="Karlsson M."/>
            <person name="Huettel B."/>
            <person name="Barry K.W."/>
            <person name="Haridas S."/>
            <person name="Chen C."/>
            <person name="Bauer D."/>
            <person name="Andreopoulos W."/>
            <person name="Pangilinan J."/>
            <person name="LaButti K."/>
            <person name="Riley R."/>
            <person name="Lipzen A."/>
            <person name="Clum A."/>
            <person name="Drula E."/>
            <person name="Henrissat B."/>
            <person name="Kohler A."/>
            <person name="Grigoriev I.V."/>
            <person name="Martin F.M."/>
            <person name="Hacquard S."/>
        </authorList>
    </citation>
    <scope>NUCLEOTIDE SEQUENCE</scope>
    <source>
        <strain evidence="2">MPI-CAGE-CH-0230</strain>
    </source>
</reference>
<feature type="region of interest" description="Disordered" evidence="1">
    <location>
        <begin position="62"/>
        <end position="94"/>
    </location>
</feature>
<dbReference type="AlphaFoldDB" id="A0A9P9BGK6"/>
<name>A0A9P9BGK6_9PEZI</name>
<dbReference type="RefSeq" id="XP_046005756.1">
    <property type="nucleotide sequence ID" value="XM_046161273.1"/>
</dbReference>